<dbReference type="AlphaFoldDB" id="A0A5B7YAD6"/>
<sequence>MLKHHFPEASDLIYGCMGLGGSWDDTPITREDKMHAQRAVEAALDAGITVFDHADIYTLGKAESVFGQLLSEQPHLREKMILQSKCAIRFADSSGPKRYDFSSDWVTQSVEGSLRRLNTEQLDVLLLHRPDPLIELDEIARTLATLITTGKIKHIGVSNMNRYQMAYLQSALNTPIVANQLELSLSARDFVEDAISVNTPDHAHSGFSAGTMEYCMTHNVQLQAWGALAQGRFTGGKTQGETDESTAKLVRELAEKYSVSPEAIVLGWLTRHPARIQPVIGTTNPERIRACAQTTALSLSREDWYLLFETARGQDVP</sequence>
<protein>
    <submittedName>
        <fullName evidence="2">Aldo/keto reductase</fullName>
    </submittedName>
</protein>
<gene>
    <name evidence="2" type="ORF">FBQ74_01785</name>
</gene>
<evidence type="ECO:0000313" key="2">
    <source>
        <dbReference type="EMBL" id="QCZ92283.1"/>
    </source>
</evidence>
<dbReference type="PANTHER" id="PTHR43364:SF1">
    <property type="entry name" value="OXIDOREDUCTASE YDHF"/>
    <property type="match status" value="1"/>
</dbReference>
<dbReference type="InterPro" id="IPR023210">
    <property type="entry name" value="NADP_OxRdtase_dom"/>
</dbReference>
<dbReference type="Pfam" id="PF00248">
    <property type="entry name" value="Aldo_ket_red"/>
    <property type="match status" value="1"/>
</dbReference>
<dbReference type="GO" id="GO:0005829">
    <property type="term" value="C:cytosol"/>
    <property type="evidence" value="ECO:0007669"/>
    <property type="project" value="TreeGrafter"/>
</dbReference>
<dbReference type="Proteomes" id="UP000304912">
    <property type="component" value="Chromosome"/>
</dbReference>
<dbReference type="CDD" id="cd19092">
    <property type="entry name" value="AKR_BsYcsN_EcYdhF-like"/>
    <property type="match status" value="1"/>
</dbReference>
<evidence type="ECO:0000259" key="1">
    <source>
        <dbReference type="Pfam" id="PF00248"/>
    </source>
</evidence>
<dbReference type="RefSeq" id="WP_139755044.1">
    <property type="nucleotide sequence ID" value="NZ_CP039852.1"/>
</dbReference>
<dbReference type="PANTHER" id="PTHR43364">
    <property type="entry name" value="NADH-SPECIFIC METHYLGLYOXAL REDUCTASE-RELATED"/>
    <property type="match status" value="1"/>
</dbReference>
<dbReference type="OrthoDB" id="9768793at2"/>
<accession>A0A5B7YAD6</accession>
<dbReference type="InterPro" id="IPR050523">
    <property type="entry name" value="AKR_Detox_Biosynth"/>
</dbReference>
<dbReference type="InterPro" id="IPR036812">
    <property type="entry name" value="NAD(P)_OxRdtase_dom_sf"/>
</dbReference>
<evidence type="ECO:0000313" key="3">
    <source>
        <dbReference type="Proteomes" id="UP000304912"/>
    </source>
</evidence>
<organism evidence="2 3">
    <name type="scientific">Salinimonas iocasae</name>
    <dbReference type="NCBI Taxonomy" id="2572577"/>
    <lineage>
        <taxon>Bacteria</taxon>
        <taxon>Pseudomonadati</taxon>
        <taxon>Pseudomonadota</taxon>
        <taxon>Gammaproteobacteria</taxon>
        <taxon>Alteromonadales</taxon>
        <taxon>Alteromonadaceae</taxon>
        <taxon>Alteromonas/Salinimonas group</taxon>
        <taxon>Salinimonas</taxon>
    </lineage>
</organism>
<dbReference type="KEGG" id="salk:FBQ74_01785"/>
<feature type="domain" description="NADP-dependent oxidoreductase" evidence="1">
    <location>
        <begin position="12"/>
        <end position="304"/>
    </location>
</feature>
<proteinExistence type="predicted"/>
<keyword evidence="3" id="KW-1185">Reference proteome</keyword>
<dbReference type="Gene3D" id="3.20.20.100">
    <property type="entry name" value="NADP-dependent oxidoreductase domain"/>
    <property type="match status" value="1"/>
</dbReference>
<dbReference type="EMBL" id="CP039852">
    <property type="protein sequence ID" value="QCZ92283.1"/>
    <property type="molecule type" value="Genomic_DNA"/>
</dbReference>
<name>A0A5B7YAD6_9ALTE</name>
<dbReference type="SUPFAM" id="SSF51430">
    <property type="entry name" value="NAD(P)-linked oxidoreductase"/>
    <property type="match status" value="1"/>
</dbReference>
<reference evidence="2 3" key="1">
    <citation type="submission" date="2019-04" db="EMBL/GenBank/DDBJ databases">
        <title>Salinimonas iocasae sp. nov., a halophilic bacterium isolated from the outer tube casing of tubeworms in Okinawa Trough.</title>
        <authorList>
            <person name="Zhang H."/>
            <person name="Wang H."/>
            <person name="Li C."/>
        </authorList>
    </citation>
    <scope>NUCLEOTIDE SEQUENCE [LARGE SCALE GENOMIC DNA]</scope>
    <source>
        <strain evidence="2 3">KX18D6</strain>
    </source>
</reference>